<proteinExistence type="predicted"/>
<protein>
    <submittedName>
        <fullName evidence="1">Uncharacterized protein</fullName>
    </submittedName>
</protein>
<evidence type="ECO:0000313" key="1">
    <source>
        <dbReference type="EMBL" id="KAI5681307.1"/>
    </source>
</evidence>
<sequence>MEKPVNSSDNECLRCLLLGPPKRVKSCHGYFVNKKSSIVDEDENNEHEEEIEWESDEEEEVEEFQSESNSETWYVGVRRGLTQQRLLHLRGCLLLQQLLLRLRPTLTPFLQLPYSSPVPTSTPSSVSSTVGMLLRPTPSSSARLSALAPSSSTHPPPSISSSQGVVDSRILILPTIGNFNKQSDCVKVITKIMKAHLIEVHPNFGKVPNRMKKNVVYRVRGKCLYKTN</sequence>
<evidence type="ECO:0000313" key="2">
    <source>
        <dbReference type="Proteomes" id="UP001060085"/>
    </source>
</evidence>
<keyword evidence="2" id="KW-1185">Reference proteome</keyword>
<reference evidence="2" key="1">
    <citation type="journal article" date="2023" name="Nat. Plants">
        <title>Single-cell RNA sequencing provides a high-resolution roadmap for understanding the multicellular compartmentation of specialized metabolism.</title>
        <authorList>
            <person name="Sun S."/>
            <person name="Shen X."/>
            <person name="Li Y."/>
            <person name="Li Y."/>
            <person name="Wang S."/>
            <person name="Li R."/>
            <person name="Zhang H."/>
            <person name="Shen G."/>
            <person name="Guo B."/>
            <person name="Wei J."/>
            <person name="Xu J."/>
            <person name="St-Pierre B."/>
            <person name="Chen S."/>
            <person name="Sun C."/>
        </authorList>
    </citation>
    <scope>NUCLEOTIDE SEQUENCE [LARGE SCALE GENOMIC DNA]</scope>
</reference>
<accession>A0ACC0C8N7</accession>
<dbReference type="EMBL" id="CM044701">
    <property type="protein sequence ID" value="KAI5681307.1"/>
    <property type="molecule type" value="Genomic_DNA"/>
</dbReference>
<name>A0ACC0C8N7_CATRO</name>
<organism evidence="1 2">
    <name type="scientific">Catharanthus roseus</name>
    <name type="common">Madagascar periwinkle</name>
    <name type="synonym">Vinca rosea</name>
    <dbReference type="NCBI Taxonomy" id="4058"/>
    <lineage>
        <taxon>Eukaryota</taxon>
        <taxon>Viridiplantae</taxon>
        <taxon>Streptophyta</taxon>
        <taxon>Embryophyta</taxon>
        <taxon>Tracheophyta</taxon>
        <taxon>Spermatophyta</taxon>
        <taxon>Magnoliopsida</taxon>
        <taxon>eudicotyledons</taxon>
        <taxon>Gunneridae</taxon>
        <taxon>Pentapetalae</taxon>
        <taxon>asterids</taxon>
        <taxon>lamiids</taxon>
        <taxon>Gentianales</taxon>
        <taxon>Apocynaceae</taxon>
        <taxon>Rauvolfioideae</taxon>
        <taxon>Vinceae</taxon>
        <taxon>Catharanthinae</taxon>
        <taxon>Catharanthus</taxon>
    </lineage>
</organism>
<comment type="caution">
    <text evidence="1">The sequence shown here is derived from an EMBL/GenBank/DDBJ whole genome shotgun (WGS) entry which is preliminary data.</text>
</comment>
<gene>
    <name evidence="1" type="ORF">M9H77_02534</name>
</gene>
<dbReference type="Proteomes" id="UP001060085">
    <property type="component" value="Linkage Group LG01"/>
</dbReference>